<feature type="compositionally biased region" description="Polar residues" evidence="1">
    <location>
        <begin position="37"/>
        <end position="54"/>
    </location>
</feature>
<dbReference type="Proteomes" id="UP000276133">
    <property type="component" value="Unassembled WGS sequence"/>
</dbReference>
<dbReference type="EMBL" id="REGN01005078">
    <property type="protein sequence ID" value="RNA14950.1"/>
    <property type="molecule type" value="Genomic_DNA"/>
</dbReference>
<sequence>MIRTTPFDGQLMICGPENYIACWVPIDPTSVDRSSEGAPSTEGTSLSAPASATDLTPDSRISIRLDNLLGAVMGRGRGLSSGRLQSQLGSWTLTSDPDKSWISKKKKKRNLKAFNSLHAYCVAPKKSKFNLFRENLMNRKIKTYYPKKRWLEKEIKFTKFLNLKKNLKAFGMFDFFILDGFPI</sequence>
<keyword evidence="3" id="KW-1185">Reference proteome</keyword>
<dbReference type="AlphaFoldDB" id="A0A3M7QUA8"/>
<name>A0A3M7QUA8_BRAPC</name>
<feature type="region of interest" description="Disordered" evidence="1">
    <location>
        <begin position="31"/>
        <end position="54"/>
    </location>
</feature>
<proteinExistence type="predicted"/>
<evidence type="ECO:0000256" key="1">
    <source>
        <dbReference type="SAM" id="MobiDB-lite"/>
    </source>
</evidence>
<gene>
    <name evidence="2" type="ORF">BpHYR1_039047</name>
</gene>
<evidence type="ECO:0000313" key="2">
    <source>
        <dbReference type="EMBL" id="RNA14950.1"/>
    </source>
</evidence>
<reference evidence="2 3" key="1">
    <citation type="journal article" date="2018" name="Sci. Rep.">
        <title>Genomic signatures of local adaptation to the degree of environmental predictability in rotifers.</title>
        <authorList>
            <person name="Franch-Gras L."/>
            <person name="Hahn C."/>
            <person name="Garcia-Roger E.M."/>
            <person name="Carmona M.J."/>
            <person name="Serra M."/>
            <person name="Gomez A."/>
        </authorList>
    </citation>
    <scope>NUCLEOTIDE SEQUENCE [LARGE SCALE GENOMIC DNA]</scope>
    <source>
        <strain evidence="2">HYR1</strain>
    </source>
</reference>
<accession>A0A3M7QUA8</accession>
<evidence type="ECO:0000313" key="3">
    <source>
        <dbReference type="Proteomes" id="UP000276133"/>
    </source>
</evidence>
<protein>
    <submittedName>
        <fullName evidence="2">Uncharacterized protein</fullName>
    </submittedName>
</protein>
<organism evidence="2 3">
    <name type="scientific">Brachionus plicatilis</name>
    <name type="common">Marine rotifer</name>
    <name type="synonym">Brachionus muelleri</name>
    <dbReference type="NCBI Taxonomy" id="10195"/>
    <lineage>
        <taxon>Eukaryota</taxon>
        <taxon>Metazoa</taxon>
        <taxon>Spiralia</taxon>
        <taxon>Gnathifera</taxon>
        <taxon>Rotifera</taxon>
        <taxon>Eurotatoria</taxon>
        <taxon>Monogononta</taxon>
        <taxon>Pseudotrocha</taxon>
        <taxon>Ploima</taxon>
        <taxon>Brachionidae</taxon>
        <taxon>Brachionus</taxon>
    </lineage>
</organism>
<comment type="caution">
    <text evidence="2">The sequence shown here is derived from an EMBL/GenBank/DDBJ whole genome shotgun (WGS) entry which is preliminary data.</text>
</comment>